<protein>
    <submittedName>
        <fullName evidence="2">AMP-binding domain-containing protein</fullName>
    </submittedName>
</protein>
<evidence type="ECO:0000313" key="1">
    <source>
        <dbReference type="Proteomes" id="UP000095286"/>
    </source>
</evidence>
<proteinExistence type="predicted"/>
<accession>A0AC35TTX5</accession>
<evidence type="ECO:0000313" key="2">
    <source>
        <dbReference type="WBParaSite" id="RSKR_0000411300.1"/>
    </source>
</evidence>
<sequence length="405" mass="46040">MDIIYQNLMANFDEEILLSEVVSKYVVKSSESSFEHQYLDKFAFPTHLYDTNTEFNLGIGNELENEQNENDFLFAFWEGSYRDKECSDYFHISYKTFIKSVQSVIILLQENGISKGDLIPFFSPSTIQVPIILCASMSLGAIYAPFNPESYKDEEDLAVGLKVLKTPPKLVITIDGYYNGTTFNNTKAFLDKALQLAFNRDLKCFVIRHAAPHPGIPKPRKTTPGRRPNYDIILPWNNSKDFKWNLAISQISSNHNNYQTKFGNTLLSGNDNILFSNSTYINVLQFVIIAGLYKKVGKYEITKDGINPPHLMLTSCHQPHFLSQIYSLVWGKVPFLVTELLISEQTLGKRFNYLFSDYNVESITIPLNMTMTLGPFIGKASVIVVDDEVRTQKITGHLLTQPITS</sequence>
<dbReference type="WBParaSite" id="RSKR_0000411300.1">
    <property type="protein sequence ID" value="RSKR_0000411300.1"/>
    <property type="gene ID" value="RSKR_0000411300"/>
</dbReference>
<reference evidence="2" key="1">
    <citation type="submission" date="2016-11" db="UniProtKB">
        <authorList>
            <consortium name="WormBaseParasite"/>
        </authorList>
    </citation>
    <scope>IDENTIFICATION</scope>
    <source>
        <strain evidence="2">KR3021</strain>
    </source>
</reference>
<organism evidence="1 2">
    <name type="scientific">Rhabditophanes sp. KR3021</name>
    <dbReference type="NCBI Taxonomy" id="114890"/>
    <lineage>
        <taxon>Eukaryota</taxon>
        <taxon>Metazoa</taxon>
        <taxon>Ecdysozoa</taxon>
        <taxon>Nematoda</taxon>
        <taxon>Chromadorea</taxon>
        <taxon>Rhabditida</taxon>
        <taxon>Tylenchina</taxon>
        <taxon>Panagrolaimomorpha</taxon>
        <taxon>Strongyloidoidea</taxon>
        <taxon>Alloionematidae</taxon>
        <taxon>Rhabditophanes</taxon>
    </lineage>
</organism>
<dbReference type="Proteomes" id="UP000095286">
    <property type="component" value="Unplaced"/>
</dbReference>
<name>A0AC35TTX5_9BILA</name>